<comment type="function">
    <text evidence="7">Involved in nucleolar processing of pre-18S ribosomal RNA.</text>
</comment>
<comment type="similarity">
    <text evidence="6 7">Belongs to the MPP10 family.</text>
</comment>
<accession>A0ABP9Z4H3</accession>
<dbReference type="Proteomes" id="UP001473302">
    <property type="component" value="Unassembled WGS sequence"/>
</dbReference>
<feature type="compositionally biased region" description="Acidic residues" evidence="8">
    <location>
        <begin position="272"/>
        <end position="292"/>
    </location>
</feature>
<evidence type="ECO:0000256" key="5">
    <source>
        <dbReference type="ARBA" id="ARBA00023274"/>
    </source>
</evidence>
<name>A0ABP9Z4H3_9FUNG</name>
<keyword evidence="10" id="KW-1185">Reference proteome</keyword>
<dbReference type="Pfam" id="PF04006">
    <property type="entry name" value="Mpp10"/>
    <property type="match status" value="1"/>
</dbReference>
<keyword evidence="4 7" id="KW-0539">Nucleus</keyword>
<feature type="compositionally biased region" description="Acidic residues" evidence="8">
    <location>
        <begin position="98"/>
        <end position="178"/>
    </location>
</feature>
<evidence type="ECO:0000313" key="9">
    <source>
        <dbReference type="EMBL" id="GAA5814007.1"/>
    </source>
</evidence>
<feature type="region of interest" description="Disordered" evidence="8">
    <location>
        <begin position="90"/>
        <end position="329"/>
    </location>
</feature>
<gene>
    <name evidence="9" type="ORF">MFLAVUS_007497</name>
</gene>
<dbReference type="PIRSF" id="PIRSF017300">
    <property type="entry name" value="snoRNP_Mpp10"/>
    <property type="match status" value="1"/>
</dbReference>
<protein>
    <recommendedName>
        <fullName evidence="7">U3 small nucleolar ribonucleoprotein protein MPP10</fullName>
    </recommendedName>
</protein>
<keyword evidence="5 7" id="KW-0687">Ribonucleoprotein</keyword>
<feature type="compositionally biased region" description="Basic and acidic residues" evidence="8">
    <location>
        <begin position="179"/>
        <end position="215"/>
    </location>
</feature>
<dbReference type="EMBL" id="BAABUK010000019">
    <property type="protein sequence ID" value="GAA5814007.1"/>
    <property type="molecule type" value="Genomic_DNA"/>
</dbReference>
<comment type="subcellular location">
    <subcellularLocation>
        <location evidence="1 7">Nucleus</location>
        <location evidence="1 7">Nucleolus</location>
    </subcellularLocation>
</comment>
<organism evidence="9 10">
    <name type="scientific">Mucor flavus</name>
    <dbReference type="NCBI Taxonomy" id="439312"/>
    <lineage>
        <taxon>Eukaryota</taxon>
        <taxon>Fungi</taxon>
        <taxon>Fungi incertae sedis</taxon>
        <taxon>Mucoromycota</taxon>
        <taxon>Mucoromycotina</taxon>
        <taxon>Mucoromycetes</taxon>
        <taxon>Mucorales</taxon>
        <taxon>Mucorineae</taxon>
        <taxon>Mucoraceae</taxon>
        <taxon>Mucor</taxon>
    </lineage>
</organism>
<sequence>MSKPTTLDQFLTNVVEKPQVFFTSNQKIADSAIEMAKHFYDNVKQVEKVQFSPFTELLTEGFDNDQIWEEIASQNEPFLDYAKSTLKSFSKRPVKEYSEEESESGESMDLDQGADQDEEMEEAEQTDEELEQAEEQTDEELEQELEQEEELEQEQTDEEEEENDDLEEETNDDLEEEPKETKKKPTSEVDDKFFNLDEFNKWTEKQEELDMMSDREDQDDEFDFDQDLDEEEDSEEEEDGADAADLNYEDFFGNDEKTEYKRPTKPKKKEYEEELVSSAEEEEDEEELESDGEGIQASVRDLFGAEEEDEEETDGKAKSTFQKQQERLAAQIEEYEEENVSDKHWTLRGEANAKIRPVNSLLEEDLEFEHANKPVPVITEESTNTLEDVIKKRILENMFDDVERKVDPNLRPFVPSKRVEISDEKAKQSLADMYEDDFVRKQTGSEKVDVRDEALEKDHAEITELFTTLCHKLDALSNFHYTPKAPKPEMSIVSNSAAISMEEVTPVNVSDATLLAPEEVYEKKRGEVKTAAEMEQDERKRLRAQKKKLKRKEREMKERELKIKQKYNPQIGQRQEKKKAVKELLNQKNVTVIGKDGQQKTTTKAVTSSSLF</sequence>
<feature type="compositionally biased region" description="Acidic residues" evidence="8">
    <location>
        <begin position="304"/>
        <end position="313"/>
    </location>
</feature>
<evidence type="ECO:0000256" key="8">
    <source>
        <dbReference type="SAM" id="MobiDB-lite"/>
    </source>
</evidence>
<evidence type="ECO:0000256" key="6">
    <source>
        <dbReference type="ARBA" id="ARBA00029455"/>
    </source>
</evidence>
<dbReference type="InterPro" id="IPR012173">
    <property type="entry name" value="Mpp10"/>
</dbReference>
<evidence type="ECO:0000256" key="3">
    <source>
        <dbReference type="ARBA" id="ARBA00022552"/>
    </source>
</evidence>
<feature type="compositionally biased region" description="Acidic residues" evidence="8">
    <location>
        <begin position="216"/>
        <end position="242"/>
    </location>
</feature>
<dbReference type="PANTHER" id="PTHR17039:SF0">
    <property type="entry name" value="U3 SMALL NUCLEOLAR RIBONUCLEOPROTEIN PROTEIN MPP10"/>
    <property type="match status" value="1"/>
</dbReference>
<dbReference type="PANTHER" id="PTHR17039">
    <property type="entry name" value="U3 SMALL NUCLEOLAR RIBONUCLEOPROTEIN PROTEIN MPP10"/>
    <property type="match status" value="1"/>
</dbReference>
<keyword evidence="2 7" id="KW-0690">Ribosome biogenesis</keyword>
<evidence type="ECO:0000256" key="7">
    <source>
        <dbReference type="PIRNR" id="PIRNR017300"/>
    </source>
</evidence>
<keyword evidence="3 7" id="KW-0698">rRNA processing</keyword>
<feature type="compositionally biased region" description="Basic residues" evidence="8">
    <location>
        <begin position="541"/>
        <end position="551"/>
    </location>
</feature>
<reference evidence="9 10" key="1">
    <citation type="submission" date="2024-04" db="EMBL/GenBank/DDBJ databases">
        <title>genome sequences of Mucor flavus KT1a and Helicostylum pulchrum KT1b strains isolated from the surface of a dry-aged beef.</title>
        <authorList>
            <person name="Toyotome T."/>
            <person name="Hosono M."/>
            <person name="Torimaru M."/>
            <person name="Fukuda K."/>
            <person name="Mikami N."/>
        </authorList>
    </citation>
    <scope>NUCLEOTIDE SEQUENCE [LARGE SCALE GENOMIC DNA]</scope>
    <source>
        <strain evidence="9 10">KT1a</strain>
    </source>
</reference>
<evidence type="ECO:0000256" key="2">
    <source>
        <dbReference type="ARBA" id="ARBA00022517"/>
    </source>
</evidence>
<evidence type="ECO:0000256" key="1">
    <source>
        <dbReference type="ARBA" id="ARBA00004604"/>
    </source>
</evidence>
<feature type="compositionally biased region" description="Basic and acidic residues" evidence="8">
    <location>
        <begin position="552"/>
        <end position="563"/>
    </location>
</feature>
<comment type="caution">
    <text evidence="9">The sequence shown here is derived from an EMBL/GenBank/DDBJ whole genome shotgun (WGS) entry which is preliminary data.</text>
</comment>
<evidence type="ECO:0000256" key="4">
    <source>
        <dbReference type="ARBA" id="ARBA00023242"/>
    </source>
</evidence>
<feature type="region of interest" description="Disordered" evidence="8">
    <location>
        <begin position="535"/>
        <end position="578"/>
    </location>
</feature>
<proteinExistence type="inferred from homology"/>
<evidence type="ECO:0000313" key="10">
    <source>
        <dbReference type="Proteomes" id="UP001473302"/>
    </source>
</evidence>